<keyword evidence="3" id="KW-1185">Reference proteome</keyword>
<dbReference type="Pfam" id="PF17258">
    <property type="entry name" value="DUF5324"/>
    <property type="match status" value="1"/>
</dbReference>
<sequence>MTRKNGTRPAPGTAKHSVQHAAEVVAPYATSAREQCTHMAHEARERLGPKVSDLADSAQVAYGAHVAPRMHKARRAMPDELDRTAAGTARPAR</sequence>
<proteinExistence type="predicted"/>
<dbReference type="InterPro" id="IPR035214">
    <property type="entry name" value="DUF5324"/>
</dbReference>
<evidence type="ECO:0000256" key="1">
    <source>
        <dbReference type="SAM" id="MobiDB-lite"/>
    </source>
</evidence>
<organism evidence="2 3">
    <name type="scientific">Streptomyces synnematoformans</name>
    <dbReference type="NCBI Taxonomy" id="415721"/>
    <lineage>
        <taxon>Bacteria</taxon>
        <taxon>Bacillati</taxon>
        <taxon>Actinomycetota</taxon>
        <taxon>Actinomycetes</taxon>
        <taxon>Kitasatosporales</taxon>
        <taxon>Streptomycetaceae</taxon>
        <taxon>Streptomyces</taxon>
    </lineage>
</organism>
<reference evidence="2 3" key="1">
    <citation type="journal article" date="2019" name="Int. J. Syst. Evol. Microbiol.">
        <title>The Global Catalogue of Microorganisms (GCM) 10K type strain sequencing project: providing services to taxonomists for standard genome sequencing and annotation.</title>
        <authorList>
            <consortium name="The Broad Institute Genomics Platform"/>
            <consortium name="The Broad Institute Genome Sequencing Center for Infectious Disease"/>
            <person name="Wu L."/>
            <person name="Ma J."/>
        </authorList>
    </citation>
    <scope>NUCLEOTIDE SEQUENCE [LARGE SCALE GENOMIC DNA]</scope>
    <source>
        <strain evidence="2 3">JCM 15481</strain>
    </source>
</reference>
<dbReference type="Proteomes" id="UP001500443">
    <property type="component" value="Unassembled WGS sequence"/>
</dbReference>
<feature type="region of interest" description="Disordered" evidence="1">
    <location>
        <begin position="70"/>
        <end position="93"/>
    </location>
</feature>
<comment type="caution">
    <text evidence="2">The sequence shown here is derived from an EMBL/GenBank/DDBJ whole genome shotgun (WGS) entry which is preliminary data.</text>
</comment>
<evidence type="ECO:0000313" key="3">
    <source>
        <dbReference type="Proteomes" id="UP001500443"/>
    </source>
</evidence>
<evidence type="ECO:0000313" key="2">
    <source>
        <dbReference type="EMBL" id="GAA1508876.1"/>
    </source>
</evidence>
<gene>
    <name evidence="2" type="ORF">GCM10009802_63960</name>
</gene>
<feature type="region of interest" description="Disordered" evidence="1">
    <location>
        <begin position="1"/>
        <end position="20"/>
    </location>
</feature>
<name>A0ABN2A0P3_9ACTN</name>
<dbReference type="RefSeq" id="WP_344295124.1">
    <property type="nucleotide sequence ID" value="NZ_BAAAPF010000431.1"/>
</dbReference>
<protein>
    <submittedName>
        <fullName evidence="2">Uncharacterized protein</fullName>
    </submittedName>
</protein>
<dbReference type="EMBL" id="BAAAPF010000431">
    <property type="protein sequence ID" value="GAA1508876.1"/>
    <property type="molecule type" value="Genomic_DNA"/>
</dbReference>
<accession>A0ABN2A0P3</accession>